<evidence type="ECO:0008006" key="3">
    <source>
        <dbReference type="Google" id="ProtNLM"/>
    </source>
</evidence>
<comment type="caution">
    <text evidence="1">The sequence shown here is derived from an EMBL/GenBank/DDBJ whole genome shotgun (WGS) entry which is preliminary data.</text>
</comment>
<dbReference type="InterPro" id="IPR019704">
    <property type="entry name" value="Flagellar_assmbl_FliX_class2"/>
</dbReference>
<evidence type="ECO:0000313" key="2">
    <source>
        <dbReference type="Proteomes" id="UP001228905"/>
    </source>
</evidence>
<gene>
    <name evidence="1" type="ORF">QO010_001618</name>
</gene>
<sequence length="143" mass="14563">MKVQGPSGLSSTTGGKAGGKAAATGFSLGATAGASGPAAAARTGGVSGVASVDALLALQEMGGPLERRRRAVGRAGRILDVLDDVKIALIDGEVTPMAMDRLMRAIRAERDTTDDPRLEGILNEIETRAAVELAKLERARPAA</sequence>
<organism evidence="1 2">
    <name type="scientific">Caulobacter ginsengisoli</name>
    <dbReference type="NCBI Taxonomy" id="400775"/>
    <lineage>
        <taxon>Bacteria</taxon>
        <taxon>Pseudomonadati</taxon>
        <taxon>Pseudomonadota</taxon>
        <taxon>Alphaproteobacteria</taxon>
        <taxon>Caulobacterales</taxon>
        <taxon>Caulobacteraceae</taxon>
        <taxon>Caulobacter</taxon>
    </lineage>
</organism>
<dbReference type="RefSeq" id="WP_307348065.1">
    <property type="nucleotide sequence ID" value="NZ_JAUSVS010000002.1"/>
</dbReference>
<proteinExistence type="predicted"/>
<name>A0ABU0ISB6_9CAUL</name>
<dbReference type="Pfam" id="PF10768">
    <property type="entry name" value="FliX"/>
    <property type="match status" value="1"/>
</dbReference>
<dbReference type="EMBL" id="JAUSVS010000002">
    <property type="protein sequence ID" value="MDQ0463847.1"/>
    <property type="molecule type" value="Genomic_DNA"/>
</dbReference>
<evidence type="ECO:0000313" key="1">
    <source>
        <dbReference type="EMBL" id="MDQ0463847.1"/>
    </source>
</evidence>
<keyword evidence="2" id="KW-1185">Reference proteome</keyword>
<dbReference type="Proteomes" id="UP001228905">
    <property type="component" value="Unassembled WGS sequence"/>
</dbReference>
<protein>
    <recommendedName>
        <fullName evidence="3">Flagellar assembly protein FliX</fullName>
    </recommendedName>
</protein>
<reference evidence="1 2" key="1">
    <citation type="submission" date="2023-07" db="EMBL/GenBank/DDBJ databases">
        <title>Genomic Encyclopedia of Type Strains, Phase IV (KMG-IV): sequencing the most valuable type-strain genomes for metagenomic binning, comparative biology and taxonomic classification.</title>
        <authorList>
            <person name="Goeker M."/>
        </authorList>
    </citation>
    <scope>NUCLEOTIDE SEQUENCE [LARGE SCALE GENOMIC DNA]</scope>
    <source>
        <strain evidence="1 2">DSM 18695</strain>
    </source>
</reference>
<accession>A0ABU0ISB6</accession>